<evidence type="ECO:0000259" key="6">
    <source>
        <dbReference type="PROSITE" id="PS51686"/>
    </source>
</evidence>
<reference evidence="7 8" key="1">
    <citation type="journal article" date="2022" name="Nat. Genet.">
        <title>Improved pea reference genome and pan-genome highlight genomic features and evolutionary characteristics.</title>
        <authorList>
            <person name="Yang T."/>
            <person name="Liu R."/>
            <person name="Luo Y."/>
            <person name="Hu S."/>
            <person name="Wang D."/>
            <person name="Wang C."/>
            <person name="Pandey M.K."/>
            <person name="Ge S."/>
            <person name="Xu Q."/>
            <person name="Li N."/>
            <person name="Li G."/>
            <person name="Huang Y."/>
            <person name="Saxena R.K."/>
            <person name="Ji Y."/>
            <person name="Li M."/>
            <person name="Yan X."/>
            <person name="He Y."/>
            <person name="Liu Y."/>
            <person name="Wang X."/>
            <person name="Xiang C."/>
            <person name="Varshney R.K."/>
            <person name="Ding H."/>
            <person name="Gao S."/>
            <person name="Zong X."/>
        </authorList>
    </citation>
    <scope>NUCLEOTIDE SEQUENCE [LARGE SCALE GENOMIC DNA]</scope>
    <source>
        <strain evidence="7 8">cv. Zhongwan 6</strain>
    </source>
</reference>
<keyword evidence="8" id="KW-1185">Reference proteome</keyword>
<evidence type="ECO:0000256" key="3">
    <source>
        <dbReference type="ARBA" id="ARBA00022691"/>
    </source>
</evidence>
<dbReference type="InterPro" id="IPR052609">
    <property type="entry name" value="Ribosome_Biogenesis_Reg"/>
</dbReference>
<dbReference type="Gramene" id="Psat06G0489800-T1">
    <property type="protein sequence ID" value="KAI5399734.1"/>
    <property type="gene ID" value="KIW84_064898"/>
</dbReference>
<dbReference type="Pfam" id="PF01189">
    <property type="entry name" value="Methyltr_RsmB-F"/>
    <property type="match status" value="1"/>
</dbReference>
<keyword evidence="3 5" id="KW-0949">S-adenosyl-L-methionine</keyword>
<dbReference type="PANTHER" id="PTHR15682">
    <property type="entry name" value="UNHEALTHY RIBOSOME BIOGENESIS PROTEIN 2 HOMOLOG"/>
    <property type="match status" value="1"/>
</dbReference>
<organism evidence="7 8">
    <name type="scientific">Pisum sativum</name>
    <name type="common">Garden pea</name>
    <name type="synonym">Lathyrus oleraceus</name>
    <dbReference type="NCBI Taxonomy" id="3888"/>
    <lineage>
        <taxon>Eukaryota</taxon>
        <taxon>Viridiplantae</taxon>
        <taxon>Streptophyta</taxon>
        <taxon>Embryophyta</taxon>
        <taxon>Tracheophyta</taxon>
        <taxon>Spermatophyta</taxon>
        <taxon>Magnoliopsida</taxon>
        <taxon>eudicotyledons</taxon>
        <taxon>Gunneridae</taxon>
        <taxon>Pentapetalae</taxon>
        <taxon>rosids</taxon>
        <taxon>fabids</taxon>
        <taxon>Fabales</taxon>
        <taxon>Fabaceae</taxon>
        <taxon>Papilionoideae</taxon>
        <taxon>50 kb inversion clade</taxon>
        <taxon>NPAAA clade</taxon>
        <taxon>Hologalegina</taxon>
        <taxon>IRL clade</taxon>
        <taxon>Fabeae</taxon>
        <taxon>Lathyrus</taxon>
    </lineage>
</organism>
<proteinExistence type="inferred from homology"/>
<keyword evidence="2 5" id="KW-0808">Transferase</keyword>
<dbReference type="AlphaFoldDB" id="A0A9D4WBG9"/>
<evidence type="ECO:0000256" key="5">
    <source>
        <dbReference type="PROSITE-ProRule" id="PRU01023"/>
    </source>
</evidence>
<dbReference type="GO" id="GO:0032259">
    <property type="term" value="P:methylation"/>
    <property type="evidence" value="ECO:0007669"/>
    <property type="project" value="UniProtKB-KW"/>
</dbReference>
<dbReference type="InterPro" id="IPR001678">
    <property type="entry name" value="MeTrfase_RsmB-F_NOP2_dom"/>
</dbReference>
<gene>
    <name evidence="7" type="ORF">KIW84_064898</name>
</gene>
<dbReference type="Proteomes" id="UP001058974">
    <property type="component" value="Chromosome 6"/>
</dbReference>
<comment type="caution">
    <text evidence="7">The sequence shown here is derived from an EMBL/GenBank/DDBJ whole genome shotgun (WGS) entry which is preliminary data.</text>
</comment>
<dbReference type="GO" id="GO:0003723">
    <property type="term" value="F:RNA binding"/>
    <property type="evidence" value="ECO:0007669"/>
    <property type="project" value="UniProtKB-UniRule"/>
</dbReference>
<protein>
    <recommendedName>
        <fullName evidence="6">SAM-dependent MTase RsmB/NOP-type domain-containing protein</fullName>
    </recommendedName>
</protein>
<dbReference type="EMBL" id="JAMSHJ010000006">
    <property type="protein sequence ID" value="KAI5399734.1"/>
    <property type="molecule type" value="Genomic_DNA"/>
</dbReference>
<evidence type="ECO:0000313" key="8">
    <source>
        <dbReference type="Proteomes" id="UP001058974"/>
    </source>
</evidence>
<dbReference type="SUPFAM" id="SSF53335">
    <property type="entry name" value="S-adenosyl-L-methionine-dependent methyltransferases"/>
    <property type="match status" value="1"/>
</dbReference>
<evidence type="ECO:0000256" key="1">
    <source>
        <dbReference type="ARBA" id="ARBA00022603"/>
    </source>
</evidence>
<accession>A0A9D4WBG9</accession>
<dbReference type="PANTHER" id="PTHR15682:SF2">
    <property type="entry name" value="UNHEALTHY RIBOSOME BIOGENESIS PROTEIN 2 HOMOLOG"/>
    <property type="match status" value="1"/>
</dbReference>
<dbReference type="GO" id="GO:0005730">
    <property type="term" value="C:nucleolus"/>
    <property type="evidence" value="ECO:0007669"/>
    <property type="project" value="TreeGrafter"/>
</dbReference>
<dbReference type="Gene3D" id="3.40.50.150">
    <property type="entry name" value="Vaccinia Virus protein VP39"/>
    <property type="match status" value="1"/>
</dbReference>
<dbReference type="GO" id="GO:0042254">
    <property type="term" value="P:ribosome biogenesis"/>
    <property type="evidence" value="ECO:0007669"/>
    <property type="project" value="TreeGrafter"/>
</dbReference>
<dbReference type="GO" id="GO:0008168">
    <property type="term" value="F:methyltransferase activity"/>
    <property type="evidence" value="ECO:0007669"/>
    <property type="project" value="UniProtKB-KW"/>
</dbReference>
<comment type="caution">
    <text evidence="5">Lacks conserved residue(s) required for the propagation of feature annotation.</text>
</comment>
<dbReference type="InterPro" id="IPR029063">
    <property type="entry name" value="SAM-dependent_MTases_sf"/>
</dbReference>
<evidence type="ECO:0000256" key="2">
    <source>
        <dbReference type="ARBA" id="ARBA00022679"/>
    </source>
</evidence>
<sequence>MTWDEIDVVGVPPSPSFKILPMFAPRLHSLQILIAMRGLSLLKVGGRMVYSTCSMNPIENEVVVVEVLRRCGESVKLPDVSSWKGLKLIKRHCQSVVPVVFNIIVHLQSPHIFYVNLRCKTVAGTPDPGSAILMYIEVLTTVSRRHGLFSRDVCHVGHMLHIPAALFQNFHQHRISKAFVLQIHLWHRPSECKQCVAHLEAFVIVLLNCLETVLENNKSTVNEGWFCWEVEEEVEINTAAIIPVSMQNSPRNSSDGITSAGKS</sequence>
<feature type="domain" description="SAM-dependent MTase RsmB/NOP-type" evidence="6">
    <location>
        <begin position="1"/>
        <end position="120"/>
    </location>
</feature>
<feature type="active site" description="Nucleophile" evidence="5">
    <location>
        <position position="53"/>
    </location>
</feature>
<dbReference type="PROSITE" id="PS51686">
    <property type="entry name" value="SAM_MT_RSMB_NOP"/>
    <property type="match status" value="1"/>
</dbReference>
<keyword evidence="1 5" id="KW-0489">Methyltransferase</keyword>
<name>A0A9D4WBG9_PEA</name>
<keyword evidence="4 5" id="KW-0694">RNA-binding</keyword>
<comment type="similarity">
    <text evidence="5">Belongs to the class I-like SAM-binding methyltransferase superfamily. RsmB/NOP family.</text>
</comment>
<evidence type="ECO:0000313" key="7">
    <source>
        <dbReference type="EMBL" id="KAI5399734.1"/>
    </source>
</evidence>
<dbReference type="InterPro" id="IPR049560">
    <property type="entry name" value="MeTrfase_RsmB-F_NOP2_cat"/>
</dbReference>
<evidence type="ECO:0000256" key="4">
    <source>
        <dbReference type="ARBA" id="ARBA00022884"/>
    </source>
</evidence>